<evidence type="ECO:0000313" key="2">
    <source>
        <dbReference type="Proteomes" id="UP000007151"/>
    </source>
</evidence>
<evidence type="ECO:0000313" key="1">
    <source>
        <dbReference type="EMBL" id="OWR52487.1"/>
    </source>
</evidence>
<dbReference type="EMBL" id="AGBW02008823">
    <property type="protein sequence ID" value="OWR52487.1"/>
    <property type="molecule type" value="Genomic_DNA"/>
</dbReference>
<sequence>MTAPPVAHIIFSRSGDKRILSLLTPVAEWGPRSYNLRQLRRKFDSRKYVRSQAPRDLSRNLIEKTEKTSYKLDIIYEERKRRVTFEEVK</sequence>
<organism evidence="1 2">
    <name type="scientific">Danaus plexippus plexippus</name>
    <dbReference type="NCBI Taxonomy" id="278856"/>
    <lineage>
        <taxon>Eukaryota</taxon>
        <taxon>Metazoa</taxon>
        <taxon>Ecdysozoa</taxon>
        <taxon>Arthropoda</taxon>
        <taxon>Hexapoda</taxon>
        <taxon>Insecta</taxon>
        <taxon>Pterygota</taxon>
        <taxon>Neoptera</taxon>
        <taxon>Endopterygota</taxon>
        <taxon>Lepidoptera</taxon>
        <taxon>Glossata</taxon>
        <taxon>Ditrysia</taxon>
        <taxon>Papilionoidea</taxon>
        <taxon>Nymphalidae</taxon>
        <taxon>Danainae</taxon>
        <taxon>Danaini</taxon>
        <taxon>Danaina</taxon>
        <taxon>Danaus</taxon>
        <taxon>Danaus</taxon>
    </lineage>
</organism>
<name>A0A212FFI4_DANPL</name>
<gene>
    <name evidence="1" type="ORF">KGM_214901</name>
</gene>
<accession>A0A212FFI4</accession>
<protein>
    <submittedName>
        <fullName evidence="1">Uncharacterized protein</fullName>
    </submittedName>
</protein>
<dbReference type="AlphaFoldDB" id="A0A212FFI4"/>
<proteinExistence type="predicted"/>
<reference evidence="1 2" key="1">
    <citation type="journal article" date="2011" name="Cell">
        <title>The monarch butterfly genome yields insights into long-distance migration.</title>
        <authorList>
            <person name="Zhan S."/>
            <person name="Merlin C."/>
            <person name="Boore J.L."/>
            <person name="Reppert S.M."/>
        </authorList>
    </citation>
    <scope>NUCLEOTIDE SEQUENCE [LARGE SCALE GENOMIC DNA]</scope>
    <source>
        <strain evidence="1">F-2</strain>
    </source>
</reference>
<dbReference type="InParanoid" id="A0A212FFI4"/>
<dbReference type="KEGG" id="dpl:KGM_214901"/>
<keyword evidence="2" id="KW-1185">Reference proteome</keyword>
<comment type="caution">
    <text evidence="1">The sequence shown here is derived from an EMBL/GenBank/DDBJ whole genome shotgun (WGS) entry which is preliminary data.</text>
</comment>
<dbReference type="Proteomes" id="UP000007151">
    <property type="component" value="Unassembled WGS sequence"/>
</dbReference>